<dbReference type="InterPro" id="IPR027383">
    <property type="entry name" value="Znf_put"/>
</dbReference>
<sequence>MRKITCQEVLDQLWEYLDDEARAELCSEIEGHLTACSHCRVEVDSLRKTVLLYRSGDEAKTPIQLSDRLRAALETAYREHGSDD</sequence>
<dbReference type="InterPro" id="IPR041916">
    <property type="entry name" value="Anti_sigma_zinc_sf"/>
</dbReference>
<dbReference type="EMBL" id="JACRIW010000036">
    <property type="protein sequence ID" value="MBI5168796.1"/>
    <property type="molecule type" value="Genomic_DNA"/>
</dbReference>
<name>A0A933SA64_UNCEI</name>
<feature type="domain" description="Putative zinc-finger" evidence="1">
    <location>
        <begin position="6"/>
        <end position="40"/>
    </location>
</feature>
<comment type="caution">
    <text evidence="2">The sequence shown here is derived from an EMBL/GenBank/DDBJ whole genome shotgun (WGS) entry which is preliminary data.</text>
</comment>
<reference evidence="2" key="1">
    <citation type="submission" date="2020-07" db="EMBL/GenBank/DDBJ databases">
        <title>Huge and variable diversity of episymbiotic CPR bacteria and DPANN archaea in groundwater ecosystems.</title>
        <authorList>
            <person name="He C.Y."/>
            <person name="Keren R."/>
            <person name="Whittaker M."/>
            <person name="Farag I.F."/>
            <person name="Doudna J."/>
            <person name="Cate J.H.D."/>
            <person name="Banfield J.F."/>
        </authorList>
    </citation>
    <scope>NUCLEOTIDE SEQUENCE</scope>
    <source>
        <strain evidence="2">NC_groundwater_1813_Pr3_B-0.1um_71_17</strain>
    </source>
</reference>
<evidence type="ECO:0000313" key="2">
    <source>
        <dbReference type="EMBL" id="MBI5168796.1"/>
    </source>
</evidence>
<protein>
    <submittedName>
        <fullName evidence="2">Zf-HC2 domain-containing protein</fullName>
    </submittedName>
</protein>
<dbReference type="AlphaFoldDB" id="A0A933SA64"/>
<evidence type="ECO:0000313" key="3">
    <source>
        <dbReference type="Proteomes" id="UP000696931"/>
    </source>
</evidence>
<accession>A0A933SA64</accession>
<dbReference type="Gene3D" id="1.10.10.1320">
    <property type="entry name" value="Anti-sigma factor, zinc-finger domain"/>
    <property type="match status" value="1"/>
</dbReference>
<dbReference type="Pfam" id="PF13490">
    <property type="entry name" value="zf-HC2"/>
    <property type="match status" value="1"/>
</dbReference>
<organism evidence="2 3">
    <name type="scientific">Eiseniibacteriota bacterium</name>
    <dbReference type="NCBI Taxonomy" id="2212470"/>
    <lineage>
        <taxon>Bacteria</taxon>
        <taxon>Candidatus Eiseniibacteriota</taxon>
    </lineage>
</organism>
<evidence type="ECO:0000259" key="1">
    <source>
        <dbReference type="Pfam" id="PF13490"/>
    </source>
</evidence>
<gene>
    <name evidence="2" type="ORF">HZA61_04845</name>
</gene>
<proteinExistence type="predicted"/>
<dbReference type="Proteomes" id="UP000696931">
    <property type="component" value="Unassembled WGS sequence"/>
</dbReference>